<reference evidence="1 2" key="1">
    <citation type="submission" date="2016-03" db="EMBL/GenBank/DDBJ databases">
        <title>Comparative genomics of the ectomycorrhizal sister species Rhizopogon vinicolor and Rhizopogon vesiculosus (Basidiomycota: Boletales) reveals a divergence of the mating type B locus.</title>
        <authorList>
            <person name="Mujic A.B."/>
            <person name="Kuo A."/>
            <person name="Tritt A."/>
            <person name="Lipzen A."/>
            <person name="Chen C."/>
            <person name="Johnson J."/>
            <person name="Sharma A."/>
            <person name="Barry K."/>
            <person name="Grigoriev I.V."/>
            <person name="Spatafora J.W."/>
        </authorList>
    </citation>
    <scope>NUCLEOTIDE SEQUENCE [LARGE SCALE GENOMIC DNA]</scope>
    <source>
        <strain evidence="1 2">AM-OR11-056</strain>
    </source>
</reference>
<comment type="caution">
    <text evidence="1">The sequence shown here is derived from an EMBL/GenBank/DDBJ whole genome shotgun (WGS) entry which is preliminary data.</text>
</comment>
<gene>
    <name evidence="1" type="ORF">AZE42_05835</name>
</gene>
<dbReference type="AlphaFoldDB" id="A0A1J8PYH1"/>
<evidence type="ECO:0000313" key="2">
    <source>
        <dbReference type="Proteomes" id="UP000183567"/>
    </source>
</evidence>
<accession>A0A1J8PYH1</accession>
<organism evidence="1 2">
    <name type="scientific">Rhizopogon vesiculosus</name>
    <dbReference type="NCBI Taxonomy" id="180088"/>
    <lineage>
        <taxon>Eukaryota</taxon>
        <taxon>Fungi</taxon>
        <taxon>Dikarya</taxon>
        <taxon>Basidiomycota</taxon>
        <taxon>Agaricomycotina</taxon>
        <taxon>Agaricomycetes</taxon>
        <taxon>Agaricomycetidae</taxon>
        <taxon>Boletales</taxon>
        <taxon>Suillineae</taxon>
        <taxon>Rhizopogonaceae</taxon>
        <taxon>Rhizopogon</taxon>
    </lineage>
</organism>
<protein>
    <submittedName>
        <fullName evidence="1">Uncharacterized protein</fullName>
    </submittedName>
</protein>
<name>A0A1J8PYH1_9AGAM</name>
<dbReference type="OrthoDB" id="3023692at2759"/>
<sequence>MEQLTRAFDLIRQGENRCFFLFTANSDHPNAIIQGTADVGKKLTEDELQRTMNFCRHLFAPADPEMHSAVKARQAFFICLSESFHAILNLIRLDPVLTSPSGPVMIESDIDHLFGEDDEETKIVLSEIKALKPFHTMYNLTDDFGVEEFFGFSAVLERGEWIW</sequence>
<dbReference type="Proteomes" id="UP000183567">
    <property type="component" value="Unassembled WGS sequence"/>
</dbReference>
<dbReference type="EMBL" id="LVVM01004490">
    <property type="protein sequence ID" value="OJA12803.1"/>
    <property type="molecule type" value="Genomic_DNA"/>
</dbReference>
<proteinExistence type="predicted"/>
<evidence type="ECO:0000313" key="1">
    <source>
        <dbReference type="EMBL" id="OJA12803.1"/>
    </source>
</evidence>
<keyword evidence="2" id="KW-1185">Reference proteome</keyword>